<comment type="caution">
    <text evidence="1">The sequence shown here is derived from an EMBL/GenBank/DDBJ whole genome shotgun (WGS) entry which is preliminary data.</text>
</comment>
<gene>
    <name evidence="1" type="ORF">AB6A40_010036</name>
</gene>
<evidence type="ECO:0000313" key="1">
    <source>
        <dbReference type="EMBL" id="MFH4983327.1"/>
    </source>
</evidence>
<dbReference type="EMBL" id="JBGFUD010011883">
    <property type="protein sequence ID" value="MFH4983327.1"/>
    <property type="molecule type" value="Genomic_DNA"/>
</dbReference>
<name>A0ABD6F1Q6_9BILA</name>
<proteinExistence type="predicted"/>
<sequence length="105" mass="11800">MHGEGAVFLIWRSWSVFEQYQLIMFDRPRVCMLISGSVGGADERCSRGRAVEEGRIVTSGGVNKILSKDQRCAMNSQRWPIVNKERPVSSALLIPMPGFSNQNEK</sequence>
<protein>
    <submittedName>
        <fullName evidence="1">Uncharacterized protein</fullName>
    </submittedName>
</protein>
<dbReference type="Proteomes" id="UP001608902">
    <property type="component" value="Unassembled WGS sequence"/>
</dbReference>
<evidence type="ECO:0000313" key="2">
    <source>
        <dbReference type="Proteomes" id="UP001608902"/>
    </source>
</evidence>
<keyword evidence="2" id="KW-1185">Reference proteome</keyword>
<accession>A0ABD6F1Q6</accession>
<reference evidence="1 2" key="1">
    <citation type="submission" date="2024-08" db="EMBL/GenBank/DDBJ databases">
        <title>Gnathostoma spinigerum genome.</title>
        <authorList>
            <person name="Gonzalez-Bertolin B."/>
            <person name="Monzon S."/>
            <person name="Zaballos A."/>
            <person name="Jimenez P."/>
            <person name="Dekumyoy P."/>
            <person name="Varona S."/>
            <person name="Cuesta I."/>
            <person name="Sumanam S."/>
            <person name="Adisakwattana P."/>
            <person name="Gasser R.B."/>
            <person name="Hernandez-Gonzalez A."/>
            <person name="Young N.D."/>
            <person name="Perteguer M.J."/>
        </authorList>
    </citation>
    <scope>NUCLEOTIDE SEQUENCE [LARGE SCALE GENOMIC DNA]</scope>
    <source>
        <strain evidence="1">AL3</strain>
        <tissue evidence="1">Liver</tissue>
    </source>
</reference>
<organism evidence="1 2">
    <name type="scientific">Gnathostoma spinigerum</name>
    <dbReference type="NCBI Taxonomy" id="75299"/>
    <lineage>
        <taxon>Eukaryota</taxon>
        <taxon>Metazoa</taxon>
        <taxon>Ecdysozoa</taxon>
        <taxon>Nematoda</taxon>
        <taxon>Chromadorea</taxon>
        <taxon>Rhabditida</taxon>
        <taxon>Spirurina</taxon>
        <taxon>Gnathostomatomorpha</taxon>
        <taxon>Gnathostomatoidea</taxon>
        <taxon>Gnathostomatidae</taxon>
        <taxon>Gnathostoma</taxon>
    </lineage>
</organism>
<dbReference type="AlphaFoldDB" id="A0ABD6F1Q6"/>